<dbReference type="Proteomes" id="UP001596540">
    <property type="component" value="Unassembled WGS sequence"/>
</dbReference>
<reference evidence="2" key="1">
    <citation type="journal article" date="2019" name="Int. J. Syst. Evol. Microbiol.">
        <title>The Global Catalogue of Microorganisms (GCM) 10K type strain sequencing project: providing services to taxonomists for standard genome sequencing and annotation.</title>
        <authorList>
            <consortium name="The Broad Institute Genomics Platform"/>
            <consortium name="The Broad Institute Genome Sequencing Center for Infectious Disease"/>
            <person name="Wu L."/>
            <person name="Ma J."/>
        </authorList>
    </citation>
    <scope>NUCLEOTIDE SEQUENCE [LARGE SCALE GENOMIC DNA]</scope>
    <source>
        <strain evidence="2">CGMCC 4.7382</strain>
    </source>
</reference>
<evidence type="ECO:0000313" key="1">
    <source>
        <dbReference type="EMBL" id="MFC7328292.1"/>
    </source>
</evidence>
<evidence type="ECO:0000313" key="2">
    <source>
        <dbReference type="Proteomes" id="UP001596540"/>
    </source>
</evidence>
<gene>
    <name evidence="1" type="ORF">ACFQRF_11110</name>
</gene>
<dbReference type="RefSeq" id="WP_379870939.1">
    <property type="nucleotide sequence ID" value="NZ_JBHTBH010000004.1"/>
</dbReference>
<name>A0ABW2KGP2_9ACTN</name>
<comment type="caution">
    <text evidence="1">The sequence shown here is derived from an EMBL/GenBank/DDBJ whole genome shotgun (WGS) entry which is preliminary data.</text>
</comment>
<dbReference type="Pfam" id="PF01663">
    <property type="entry name" value="Phosphodiest"/>
    <property type="match status" value="1"/>
</dbReference>
<protein>
    <submittedName>
        <fullName evidence="1">Alkaline phosphatase family protein</fullName>
    </submittedName>
</protein>
<dbReference type="EMBL" id="JBHTBH010000004">
    <property type="protein sequence ID" value="MFC7328292.1"/>
    <property type="molecule type" value="Genomic_DNA"/>
</dbReference>
<dbReference type="InterPro" id="IPR002591">
    <property type="entry name" value="Phosphodiest/P_Trfase"/>
</dbReference>
<dbReference type="InterPro" id="IPR017850">
    <property type="entry name" value="Alkaline_phosphatase_core_sf"/>
</dbReference>
<organism evidence="1 2">
    <name type="scientific">Marinactinospora rubrisoli</name>
    <dbReference type="NCBI Taxonomy" id="2715399"/>
    <lineage>
        <taxon>Bacteria</taxon>
        <taxon>Bacillati</taxon>
        <taxon>Actinomycetota</taxon>
        <taxon>Actinomycetes</taxon>
        <taxon>Streptosporangiales</taxon>
        <taxon>Nocardiopsidaceae</taxon>
        <taxon>Marinactinospora</taxon>
    </lineage>
</organism>
<proteinExistence type="predicted"/>
<dbReference type="Gene3D" id="3.40.720.10">
    <property type="entry name" value="Alkaline Phosphatase, subunit A"/>
    <property type="match status" value="2"/>
</dbReference>
<dbReference type="PANTHER" id="PTHR10151">
    <property type="entry name" value="ECTONUCLEOTIDE PYROPHOSPHATASE/PHOSPHODIESTERASE"/>
    <property type="match status" value="1"/>
</dbReference>
<dbReference type="SUPFAM" id="SSF53649">
    <property type="entry name" value="Alkaline phosphatase-like"/>
    <property type="match status" value="1"/>
</dbReference>
<accession>A0ABW2KGP2</accession>
<dbReference type="PANTHER" id="PTHR10151:SF120">
    <property type="entry name" value="BIS(5'-ADENOSYL)-TRIPHOSPHATASE"/>
    <property type="match status" value="1"/>
</dbReference>
<sequence>MNIENHPPEREATRPLVALLVVDGLRADDLTESVLPRLARIAADGVRCASASTVIPSVTRAAAASLVTGRLPRHTGVLGNRVWTPDGLLDTASVRDLLALRSARGRVIEARTLGEILAAAGRRLMAVGTGSPGCAYLLHSEAATAGGAVVMAAPDPALGPVLPVTLREELRHRHGPPPAPEADSTDVLAWGVDVASGPLFGRIDPDVLVFWCGEPDEARHAHGLDAPRVRDVLARIDHELGRLITALRGTGRPVDVIVTSDHGMVDLPPGALLGAELFADLPPHLAEHATICGNAAAFAIHLPEGTGPQVRRELALWCRAQTWADGVFTSDHEPPPGVLPMAGAGCDHPRLGPAVLVTADPRALPIGTSGRRAATHGSLLPEDTGIPLVLHGPHFADGLVVDRPVTVMDVLPTLLHVLGVPAPDRLDGVTITEALAGHPTESPTP</sequence>
<keyword evidence="2" id="KW-1185">Reference proteome</keyword>